<dbReference type="InterPro" id="IPR042204">
    <property type="entry name" value="2Fe-2S-bd_N"/>
</dbReference>
<dbReference type="InterPro" id="IPR041854">
    <property type="entry name" value="BFD-like_2Fe2S-bd_dom_sf"/>
</dbReference>
<dbReference type="PRINTS" id="PR00368">
    <property type="entry name" value="FADPNR"/>
</dbReference>
<dbReference type="Pfam" id="PF04324">
    <property type="entry name" value="Fer2_BFD"/>
    <property type="match status" value="1"/>
</dbReference>
<feature type="domain" description="2Fe-2S ferredoxin-type" evidence="2">
    <location>
        <begin position="13"/>
        <end position="93"/>
    </location>
</feature>
<dbReference type="EMBL" id="SSTI01000005">
    <property type="protein sequence ID" value="THG40243.1"/>
    <property type="molecule type" value="Genomic_DNA"/>
</dbReference>
<dbReference type="InterPro" id="IPR023753">
    <property type="entry name" value="FAD/NAD-binding_dom"/>
</dbReference>
<gene>
    <name evidence="3" type="ORF">E5988_08725</name>
</gene>
<keyword evidence="4" id="KW-1185">Reference proteome</keyword>
<sequence>MRITLPGAERRGSPFALTFDGETIEAWPGESVAAALTSAGKRALREASTGAPRGMWCGMGVCGECRVEVDGQVRLACMTPAQPDQQIKQAPARVVAGEKTIMPAPGAATVETPDVLVVGAGPAGLSAARIAAAAGLDVLIADERAMAGGQYFKQPASAFAIDPERSDRQTAEGRALIGQTLAAGARLLHGRTTWAATRDEAGQLSISLSGDAGAVVVRPKRLVLAMGAYERPWPVPGWTLPGVMTAGAAQTLLRAYATAPGRRVLVAGNGPLNIQVARELLRAGCEVVALVEAAAAPGPASAVDALRMAKAAPRLVMDGAAMLAALRRAKVPMLYGHVVTGITGADKAESVSVARTAADGTIVPGSKRSFAVDAVCLGYGFLPQAEAARALGCATESSADGTIRVVRDDAGHTTIEDVQVIGDGGGLGGARIAMAQGVLGGAALVEALGGRPVAAAERAKAVRELGRHRVFQDALWRIYAPVGLPNLRPDALLCRCESVPVSAVDSLLSAGLRDISAIKRATRAGMGACGGRYCAAVIEARLKAAGAVNAPPALPGFAPRAPFKPTTIDQIVATATNGRIKNESSSEEH</sequence>
<dbReference type="InterPro" id="IPR051691">
    <property type="entry name" value="Metab_Enz_Cyan_OpOx_G3PDH"/>
</dbReference>
<name>A0ABY2QHR8_9SPHN</name>
<protein>
    <submittedName>
        <fullName evidence="3">FAD-dependent oxidoreductase</fullName>
    </submittedName>
</protein>
<evidence type="ECO:0000313" key="4">
    <source>
        <dbReference type="Proteomes" id="UP000308038"/>
    </source>
</evidence>
<evidence type="ECO:0000313" key="3">
    <source>
        <dbReference type="EMBL" id="THG40243.1"/>
    </source>
</evidence>
<proteinExistence type="predicted"/>
<dbReference type="PROSITE" id="PS51085">
    <property type="entry name" value="2FE2S_FER_2"/>
    <property type="match status" value="1"/>
</dbReference>
<dbReference type="SUPFAM" id="SSF54292">
    <property type="entry name" value="2Fe-2S ferredoxin-like"/>
    <property type="match status" value="1"/>
</dbReference>
<dbReference type="InterPro" id="IPR036010">
    <property type="entry name" value="2Fe-2S_ferredoxin-like_sf"/>
</dbReference>
<accession>A0ABY2QHR8</accession>
<dbReference type="PANTHER" id="PTHR42949:SF3">
    <property type="entry name" value="ANAEROBIC GLYCEROL-3-PHOSPHATE DEHYDROGENASE SUBUNIT B"/>
    <property type="match status" value="1"/>
</dbReference>
<dbReference type="PRINTS" id="PR00469">
    <property type="entry name" value="PNDRDTASEII"/>
</dbReference>
<reference evidence="3 4" key="1">
    <citation type="submission" date="2019-04" db="EMBL/GenBank/DDBJ databases">
        <title>Microbes associate with the intestines of laboratory mice.</title>
        <authorList>
            <person name="Navarre W."/>
            <person name="Wong E."/>
            <person name="Huang K.C."/>
            <person name="Tropini C."/>
            <person name="Ng K."/>
            <person name="Yu B."/>
        </authorList>
    </citation>
    <scope>NUCLEOTIDE SEQUENCE [LARGE SCALE GENOMIC DNA]</scope>
    <source>
        <strain evidence="3 4">NM83_B4-11</strain>
    </source>
</reference>
<keyword evidence="1" id="KW-0560">Oxidoreductase</keyword>
<dbReference type="Proteomes" id="UP000308038">
    <property type="component" value="Unassembled WGS sequence"/>
</dbReference>
<dbReference type="InterPro" id="IPR007419">
    <property type="entry name" value="BFD-like_2Fe2S-bd_dom"/>
</dbReference>
<dbReference type="Gene3D" id="3.10.20.440">
    <property type="entry name" value="2Fe-2S iron-sulphur cluster binding domain, sarcosine oxidase, alpha subunit, N-terminal domain"/>
    <property type="match status" value="1"/>
</dbReference>
<organism evidence="3 4">
    <name type="scientific">Sphingomonas olei</name>
    <dbReference type="NCBI Taxonomy" id="1886787"/>
    <lineage>
        <taxon>Bacteria</taxon>
        <taxon>Pseudomonadati</taxon>
        <taxon>Pseudomonadota</taxon>
        <taxon>Alphaproteobacteria</taxon>
        <taxon>Sphingomonadales</taxon>
        <taxon>Sphingomonadaceae</taxon>
        <taxon>Sphingomonas</taxon>
    </lineage>
</organism>
<dbReference type="Gene3D" id="1.10.10.1100">
    <property type="entry name" value="BFD-like [2Fe-2S]-binding domain"/>
    <property type="match status" value="1"/>
</dbReference>
<dbReference type="InterPro" id="IPR001041">
    <property type="entry name" value="2Fe-2S_ferredoxin-type"/>
</dbReference>
<dbReference type="SUPFAM" id="SSF51905">
    <property type="entry name" value="FAD/NAD(P)-binding domain"/>
    <property type="match status" value="1"/>
</dbReference>
<dbReference type="Gene3D" id="3.50.50.60">
    <property type="entry name" value="FAD/NAD(P)-binding domain"/>
    <property type="match status" value="2"/>
</dbReference>
<dbReference type="RefSeq" id="WP_136451438.1">
    <property type="nucleotide sequence ID" value="NZ_SSTI01000005.1"/>
</dbReference>
<comment type="caution">
    <text evidence="3">The sequence shown here is derived from an EMBL/GenBank/DDBJ whole genome shotgun (WGS) entry which is preliminary data.</text>
</comment>
<dbReference type="CDD" id="cd00207">
    <property type="entry name" value="fer2"/>
    <property type="match status" value="1"/>
</dbReference>
<dbReference type="Pfam" id="PF13510">
    <property type="entry name" value="Fer2_4"/>
    <property type="match status" value="1"/>
</dbReference>
<dbReference type="InterPro" id="IPR036188">
    <property type="entry name" value="FAD/NAD-bd_sf"/>
</dbReference>
<dbReference type="Pfam" id="PF07992">
    <property type="entry name" value="Pyr_redox_2"/>
    <property type="match status" value="1"/>
</dbReference>
<evidence type="ECO:0000256" key="1">
    <source>
        <dbReference type="ARBA" id="ARBA00023002"/>
    </source>
</evidence>
<evidence type="ECO:0000259" key="2">
    <source>
        <dbReference type="PROSITE" id="PS51085"/>
    </source>
</evidence>
<dbReference type="PANTHER" id="PTHR42949">
    <property type="entry name" value="ANAEROBIC GLYCEROL-3-PHOSPHATE DEHYDROGENASE SUBUNIT B"/>
    <property type="match status" value="1"/>
</dbReference>